<dbReference type="EMBL" id="UOET01000223">
    <property type="protein sequence ID" value="VAW28328.1"/>
    <property type="molecule type" value="Genomic_DNA"/>
</dbReference>
<gene>
    <name evidence="2" type="ORF">MNBD_BACTEROID07-765</name>
</gene>
<feature type="region of interest" description="Disordered" evidence="1">
    <location>
        <begin position="182"/>
        <end position="212"/>
    </location>
</feature>
<dbReference type="AlphaFoldDB" id="A0A3B0UCT9"/>
<evidence type="ECO:0000313" key="2">
    <source>
        <dbReference type="EMBL" id="VAW28328.1"/>
    </source>
</evidence>
<protein>
    <recommendedName>
        <fullName evidence="3">DUF4290 domain-containing protein</fullName>
    </recommendedName>
</protein>
<evidence type="ECO:0000256" key="1">
    <source>
        <dbReference type="SAM" id="MobiDB-lite"/>
    </source>
</evidence>
<reference evidence="2" key="1">
    <citation type="submission" date="2018-06" db="EMBL/GenBank/DDBJ databases">
        <authorList>
            <person name="Zhirakovskaya E."/>
        </authorList>
    </citation>
    <scope>NUCLEOTIDE SEQUENCE</scope>
</reference>
<evidence type="ECO:0008006" key="3">
    <source>
        <dbReference type="Google" id="ProtNLM"/>
    </source>
</evidence>
<proteinExistence type="predicted"/>
<dbReference type="InterPro" id="IPR025632">
    <property type="entry name" value="DUF4290"/>
</dbReference>
<feature type="compositionally biased region" description="Basic residues" evidence="1">
    <location>
        <begin position="188"/>
        <end position="212"/>
    </location>
</feature>
<accession>A0A3B0UCT9</accession>
<dbReference type="Pfam" id="PF14123">
    <property type="entry name" value="DUF4290"/>
    <property type="match status" value="1"/>
</dbReference>
<sequence length="212" mass="24996">MEYNTARNKMAIPEYGRNIQKMVHYVLELEDRKERTEAANRIVEIMANMHPQIREVSDYGHKLWDHLYFISDFKLDVDSPFPPPEKTVIMSKPERLEYSEDHIRFKHYGKHLEKMIKYAAELEDVPEKKEITLMIANQMKRSYLNWNRDSVSDRMILNQLEELSGGKLKLEEDVSLVATSEVLAGNRSNKKKKSTQGKSNNGRRKKYGRKTY</sequence>
<organism evidence="2">
    <name type="scientific">hydrothermal vent metagenome</name>
    <dbReference type="NCBI Taxonomy" id="652676"/>
    <lineage>
        <taxon>unclassified sequences</taxon>
        <taxon>metagenomes</taxon>
        <taxon>ecological metagenomes</taxon>
    </lineage>
</organism>
<name>A0A3B0UCT9_9ZZZZ</name>